<dbReference type="Pfam" id="PF00072">
    <property type="entry name" value="Response_reg"/>
    <property type="match status" value="2"/>
</dbReference>
<dbReference type="InterPro" id="IPR035965">
    <property type="entry name" value="PAS-like_dom_sf"/>
</dbReference>
<dbReference type="SUPFAM" id="SSF47384">
    <property type="entry name" value="Homodimeric domain of signal transducing histidine kinase"/>
    <property type="match status" value="1"/>
</dbReference>
<dbReference type="Proteomes" id="UP000054770">
    <property type="component" value="Unassembled WGS sequence"/>
</dbReference>
<dbReference type="PROSITE" id="PS50113">
    <property type="entry name" value="PAC"/>
    <property type="match status" value="1"/>
</dbReference>
<evidence type="ECO:0000256" key="3">
    <source>
        <dbReference type="ARBA" id="ARBA00022553"/>
    </source>
</evidence>
<feature type="modified residue" description="4-aspartylphosphate" evidence="4">
    <location>
        <position position="497"/>
    </location>
</feature>
<dbReference type="SMART" id="SM00448">
    <property type="entry name" value="REC"/>
    <property type="match status" value="2"/>
</dbReference>
<dbReference type="Pfam" id="PF02518">
    <property type="entry name" value="HATPase_c"/>
    <property type="match status" value="1"/>
</dbReference>
<dbReference type="InterPro" id="IPR003661">
    <property type="entry name" value="HisK_dim/P_dom"/>
</dbReference>
<dbReference type="Gene3D" id="3.30.565.10">
    <property type="entry name" value="Histidine kinase-like ATPase, C-terminal domain"/>
    <property type="match status" value="1"/>
</dbReference>
<dbReference type="SUPFAM" id="SSF52172">
    <property type="entry name" value="CheY-like"/>
    <property type="match status" value="2"/>
</dbReference>
<dbReference type="PRINTS" id="PR00344">
    <property type="entry name" value="BCTRLSENSOR"/>
</dbReference>
<dbReference type="Gene3D" id="1.10.287.130">
    <property type="match status" value="1"/>
</dbReference>
<keyword evidence="8" id="KW-0418">Kinase</keyword>
<evidence type="ECO:0000256" key="4">
    <source>
        <dbReference type="PROSITE-ProRule" id="PRU00169"/>
    </source>
</evidence>
<evidence type="ECO:0000313" key="9">
    <source>
        <dbReference type="Proteomes" id="UP000054770"/>
    </source>
</evidence>
<evidence type="ECO:0000259" key="5">
    <source>
        <dbReference type="PROSITE" id="PS50109"/>
    </source>
</evidence>
<evidence type="ECO:0000313" key="8">
    <source>
        <dbReference type="EMBL" id="SAL83386.1"/>
    </source>
</evidence>
<feature type="domain" description="Histidine kinase" evidence="5">
    <location>
        <begin position="204"/>
        <end position="427"/>
    </location>
</feature>
<dbReference type="CDD" id="cd00082">
    <property type="entry name" value="HisKA"/>
    <property type="match status" value="1"/>
</dbReference>
<dbReference type="InterPro" id="IPR036097">
    <property type="entry name" value="HisK_dim/P_sf"/>
</dbReference>
<dbReference type="Gene3D" id="3.40.50.2300">
    <property type="match status" value="2"/>
</dbReference>
<evidence type="ECO:0000256" key="2">
    <source>
        <dbReference type="ARBA" id="ARBA00012438"/>
    </source>
</evidence>
<dbReference type="InterPro" id="IPR004358">
    <property type="entry name" value="Sig_transdc_His_kin-like_C"/>
</dbReference>
<dbReference type="SMART" id="SM00387">
    <property type="entry name" value="HATPase_c"/>
    <property type="match status" value="1"/>
</dbReference>
<dbReference type="Gene3D" id="3.30.450.20">
    <property type="entry name" value="PAS domain"/>
    <property type="match status" value="1"/>
</dbReference>
<dbReference type="PANTHER" id="PTHR43065">
    <property type="entry name" value="SENSOR HISTIDINE KINASE"/>
    <property type="match status" value="1"/>
</dbReference>
<evidence type="ECO:0000259" key="6">
    <source>
        <dbReference type="PROSITE" id="PS50110"/>
    </source>
</evidence>
<feature type="domain" description="Response regulatory" evidence="6">
    <location>
        <begin position="447"/>
        <end position="563"/>
    </location>
</feature>
<evidence type="ECO:0000256" key="1">
    <source>
        <dbReference type="ARBA" id="ARBA00000085"/>
    </source>
</evidence>
<dbReference type="InterPro" id="IPR011006">
    <property type="entry name" value="CheY-like_superfamily"/>
</dbReference>
<dbReference type="InterPro" id="IPR000014">
    <property type="entry name" value="PAS"/>
</dbReference>
<reference evidence="8" key="1">
    <citation type="submission" date="2016-01" db="EMBL/GenBank/DDBJ databases">
        <authorList>
            <person name="Peeters C."/>
        </authorList>
    </citation>
    <scope>NUCLEOTIDE SEQUENCE [LARGE SCALE GENOMIC DNA]</scope>
    <source>
        <strain evidence="8">LMG 22940</strain>
    </source>
</reference>
<evidence type="ECO:0000259" key="7">
    <source>
        <dbReference type="PROSITE" id="PS50113"/>
    </source>
</evidence>
<feature type="modified residue" description="4-aspartylphosphate" evidence="4">
    <location>
        <position position="632"/>
    </location>
</feature>
<keyword evidence="3 4" id="KW-0597">Phosphoprotein</keyword>
<feature type="domain" description="Response regulatory" evidence="6">
    <location>
        <begin position="583"/>
        <end position="697"/>
    </location>
</feature>
<dbReference type="SUPFAM" id="SSF55785">
    <property type="entry name" value="PYP-like sensor domain (PAS domain)"/>
    <property type="match status" value="1"/>
</dbReference>
<dbReference type="OrthoDB" id="5389366at2"/>
<dbReference type="EC" id="2.7.13.3" evidence="2"/>
<dbReference type="SUPFAM" id="SSF55874">
    <property type="entry name" value="ATPase domain of HSP90 chaperone/DNA topoisomerase II/histidine kinase"/>
    <property type="match status" value="1"/>
</dbReference>
<gene>
    <name evidence="8" type="ORF">AWB68_06886</name>
</gene>
<dbReference type="InterPro" id="IPR036890">
    <property type="entry name" value="HATPase_C_sf"/>
</dbReference>
<dbReference type="InterPro" id="IPR003594">
    <property type="entry name" value="HATPase_dom"/>
</dbReference>
<dbReference type="PANTHER" id="PTHR43065:SF49">
    <property type="entry name" value="HISTIDINE KINASE"/>
    <property type="match status" value="1"/>
</dbReference>
<comment type="caution">
    <text evidence="8">The sequence shown here is derived from an EMBL/GenBank/DDBJ whole genome shotgun (WGS) entry which is preliminary data.</text>
</comment>
<dbReference type="GO" id="GO:0000155">
    <property type="term" value="F:phosphorelay sensor kinase activity"/>
    <property type="evidence" value="ECO:0007669"/>
    <property type="project" value="InterPro"/>
</dbReference>
<dbReference type="SMART" id="SM00388">
    <property type="entry name" value="HisKA"/>
    <property type="match status" value="1"/>
</dbReference>
<protein>
    <recommendedName>
        <fullName evidence="2">histidine kinase</fullName>
        <ecNumber evidence="2">2.7.13.3</ecNumber>
    </recommendedName>
</protein>
<keyword evidence="9" id="KW-1185">Reference proteome</keyword>
<dbReference type="EMBL" id="FCON02000137">
    <property type="protein sequence ID" value="SAL83386.1"/>
    <property type="molecule type" value="Genomic_DNA"/>
</dbReference>
<organism evidence="8 9">
    <name type="scientific">Caballeronia choica</name>
    <dbReference type="NCBI Taxonomy" id="326476"/>
    <lineage>
        <taxon>Bacteria</taxon>
        <taxon>Pseudomonadati</taxon>
        <taxon>Pseudomonadota</taxon>
        <taxon>Betaproteobacteria</taxon>
        <taxon>Burkholderiales</taxon>
        <taxon>Burkholderiaceae</taxon>
        <taxon>Caballeronia</taxon>
    </lineage>
</organism>
<dbReference type="CDD" id="cd00156">
    <property type="entry name" value="REC"/>
    <property type="match status" value="1"/>
</dbReference>
<dbReference type="Pfam" id="PF08448">
    <property type="entry name" value="PAS_4"/>
    <property type="match status" value="1"/>
</dbReference>
<dbReference type="NCBIfam" id="TIGR00229">
    <property type="entry name" value="sensory_box"/>
    <property type="match status" value="1"/>
</dbReference>
<comment type="catalytic activity">
    <reaction evidence="1">
        <text>ATP + protein L-histidine = ADP + protein N-phospho-L-histidine.</text>
        <dbReference type="EC" id="2.7.13.3"/>
    </reaction>
</comment>
<dbReference type="InterPro" id="IPR000700">
    <property type="entry name" value="PAS-assoc_C"/>
</dbReference>
<dbReference type="InterPro" id="IPR005467">
    <property type="entry name" value="His_kinase_dom"/>
</dbReference>
<dbReference type="PROSITE" id="PS50110">
    <property type="entry name" value="RESPONSE_REGULATORY"/>
    <property type="match status" value="2"/>
</dbReference>
<sequence length="699" mass="75572">MTDSSTPEPAMARLDNADSLSFSLPAAALHEAVAVAIPRSTEPPADPAFDAFFRSMLNGSRDCIEILRLDGTLDFVNAHGIELKEIDDFAPLRGKAWASLWPGDARDLATNAVDAALAGRHAHFEAACPTARGNLKHWEVTVSPVPDASNGVEWLVSTSRDVTQRVQMQRSLDAALRDRETRHQTHTALAHAEKLEAIGKLTGGVAHDFNNVLQVIGGNLQLAAQHAREDKALLQRLESAHEAVERGAMLSSQLLAFARRQPLEPVAIDIGRLLHSCADALRRTLGDAIELETVIVDDLWNTLADRHHLQNVLVNLAVNARDAMDGAGKLTIEASNARLDTDQTREDELPAGGEYVRITVTDTGCGMTPATLERAFEPFFTTKTDGRGTGLGLSMAYGFLRQTGGSIDLQSAIEQGTTATLHLPRTLEEETSAVDIASVPVTGGTETVLVVEDDPDVRATAVDMLAQLGYRVLQTSDAQSALSVLDSGAHIDMLFTDVVMPGPVRSVELARRAKELIPSIEVLFTSGYTENVIVHKGRLDPGVALISKPYRRDALARKVRAMLRQKETPEAPRDAPDEPKPLRVLIVEDDVNTRDATRELLQLLGAEVSAVDHAKAALALVDSHAFDVLLTDVRMPGMSGIELARVAKRRQPNLRVVFASGYGLSIASEIDEDMTGVALLPKPFDLDSLERAVFARTGT</sequence>
<proteinExistence type="predicted"/>
<dbReference type="InterPro" id="IPR001789">
    <property type="entry name" value="Sig_transdc_resp-reg_receiver"/>
</dbReference>
<dbReference type="CDD" id="cd18161">
    <property type="entry name" value="REC_hyHK_blue-like"/>
    <property type="match status" value="1"/>
</dbReference>
<accession>A0A158KQF6</accession>
<feature type="domain" description="PAC" evidence="7">
    <location>
        <begin position="122"/>
        <end position="174"/>
    </location>
</feature>
<dbReference type="PROSITE" id="PS50109">
    <property type="entry name" value="HIS_KIN"/>
    <property type="match status" value="1"/>
</dbReference>
<dbReference type="AlphaFoldDB" id="A0A158KQF6"/>
<name>A0A158KQF6_9BURK</name>
<dbReference type="InterPro" id="IPR013656">
    <property type="entry name" value="PAS_4"/>
</dbReference>
<keyword evidence="8" id="KW-0808">Transferase</keyword>
<dbReference type="RefSeq" id="WP_087648789.1">
    <property type="nucleotide sequence ID" value="NZ_FCON02000137.1"/>
</dbReference>